<dbReference type="RefSeq" id="WP_128800206.1">
    <property type="nucleotide sequence ID" value="NZ_CP034669.1"/>
</dbReference>
<protein>
    <recommendedName>
        <fullName evidence="3">HNH nuclease domain-containing protein</fullName>
    </recommendedName>
</protein>
<proteinExistence type="predicted"/>
<sequence>MIRVEKQPEPRPPGFDFDNRVRQPGLSALAELTGQPQTLTRPGRPIRQRATRVEDLKHDDLRDYAYWTRALDAMHEAYRGICAYSCFYMEPLCGLTVDHFVALSRTEAAQAYEWDNYRLACSLMNAAKNQFPDVLDPFLIQDGWFTLNLATFQVEAAEGLEEPLKQQVQATITRLKLASREISNTHRSWFETYWKPAVPSQPIPLWFLEQRAPFLVREMRRQGRIRPEDAASLR</sequence>
<name>A0A410S4X3_CORCK</name>
<evidence type="ECO:0000313" key="1">
    <source>
        <dbReference type="EMBL" id="QAT89183.1"/>
    </source>
</evidence>
<dbReference type="AlphaFoldDB" id="A0A410S4X3"/>
<dbReference type="Proteomes" id="UP000288758">
    <property type="component" value="Chromosome"/>
</dbReference>
<reference evidence="1 2" key="1">
    <citation type="submission" date="2018-12" db="EMBL/GenBank/DDBJ databases">
        <title>Complete Genome Sequence of the Corallopyronin A producing Myxobacterium Corallococcus coralloides B035.</title>
        <authorList>
            <person name="Bouhired S.M."/>
            <person name="Rupp O."/>
            <person name="Blom J."/>
            <person name="Schaeberle T.F."/>
            <person name="Kehraus S."/>
            <person name="Schiefer A."/>
            <person name="Pfarr K."/>
            <person name="Goesmann A."/>
            <person name="Hoerauf A."/>
            <person name="Koenig G.M."/>
        </authorList>
    </citation>
    <scope>NUCLEOTIDE SEQUENCE [LARGE SCALE GENOMIC DNA]</scope>
    <source>
        <strain evidence="1 2">B035</strain>
    </source>
</reference>
<organism evidence="1 2">
    <name type="scientific">Corallococcus coralloides</name>
    <name type="common">Myxococcus coralloides</name>
    <dbReference type="NCBI Taxonomy" id="184914"/>
    <lineage>
        <taxon>Bacteria</taxon>
        <taxon>Pseudomonadati</taxon>
        <taxon>Myxococcota</taxon>
        <taxon>Myxococcia</taxon>
        <taxon>Myxococcales</taxon>
        <taxon>Cystobacterineae</taxon>
        <taxon>Myxococcaceae</taxon>
        <taxon>Corallococcus</taxon>
    </lineage>
</organism>
<evidence type="ECO:0000313" key="2">
    <source>
        <dbReference type="Proteomes" id="UP000288758"/>
    </source>
</evidence>
<evidence type="ECO:0008006" key="3">
    <source>
        <dbReference type="Google" id="ProtNLM"/>
    </source>
</evidence>
<dbReference type="EMBL" id="CP034669">
    <property type="protein sequence ID" value="QAT89183.1"/>
    <property type="molecule type" value="Genomic_DNA"/>
</dbReference>
<gene>
    <name evidence="1" type="ORF">EJ065_7668</name>
</gene>
<accession>A0A410S4X3</accession>
<dbReference type="Gene3D" id="1.10.30.50">
    <property type="match status" value="1"/>
</dbReference>